<accession>A0A8X8YBY1</accession>
<name>A0A8X8YBY1_SALSN</name>
<evidence type="ECO:0000256" key="2">
    <source>
        <dbReference type="ARBA" id="ARBA00022484"/>
    </source>
</evidence>
<keyword evidence="15" id="KW-1185">Reference proteome</keyword>
<dbReference type="Pfam" id="PF26253">
    <property type="entry name" value="RdRP_head"/>
    <property type="match status" value="1"/>
</dbReference>
<dbReference type="CDD" id="cd00590">
    <property type="entry name" value="RRM_SF"/>
    <property type="match status" value="1"/>
</dbReference>
<evidence type="ECO:0000259" key="11">
    <source>
        <dbReference type="Pfam" id="PF24823"/>
    </source>
</evidence>
<evidence type="ECO:0000256" key="3">
    <source>
        <dbReference type="ARBA" id="ARBA00022679"/>
    </source>
</evidence>
<sequence>MGKTIQVSGFPRLYTAESIRRFFFKHSGLRKLFGPIYAIQVKNGKQGSRAYAVIQFVNNLDDRTLTHLTNFRVDCGPCILKFWDAQDIVPNPRTYDNVMDGVTLFLGCQLSEERFSVLWKAANISIKFGTGLKIMHLLLSHESIEYKLQLYHDNIWQIVMYDSGNQAAKVLLIQLYGAPRIYKKLADSRYSYFRQTPDDQWVRTTDFTPSSCIGQSSGICIQLPSGIELPDFERHFLYYKESKTPFTLENGVPFCEFLDLVPIMQPPRGLELPYRLLFKVCCLVQTGCLPGPKLDENFYQLLNPERYDIAYLEQLLEKLYYLKECCYNPHSWLIEQHQSYSGFKKPKPHVVDDDLVHIHRVQVTPTKVYFHGPEVNVSNRVLRNFHDHIDNFLRVSFVEEDWSKMYASDLAPRGADGDENTRTKLYSRILSTLRNGITIGSKKFEFLAFSSSQLRENSLWMFAPTDNLNADGIRRWMGDFSSIRNVAKYAARLGQSFGSSTETLSVTQNEVDKIPDVKVVRDETTYIFSDGIGKISVDFAQRVAIKCGLRSNIPSAFQIRYGGYKGVVAIDPNSPVKMSLRPSMLKYQSDDTKLNVLGWSKYQPCFLNRQIITLLSTLGVADHVFEKKQSEAVAQLNDILLDPFKALEALDLMSLGENTYILKEMLKCGYKPDEEPFLAMMLQTIRSSQLLDLRIKSRIFIRQGRNMMGCLDETGTLEYGQVFVQYSGAGQRRFHEESIDEYTPTDRNYIVKGKVAVAKNPCLHPGDLRVLEAIDVPALHHMVNCIVFPQKGMRPHPNECSGSDLDGDIYFVCWDPDMIPPEQFTPMDYDPAPATHLDHEVTIEEVQEYFTNYILNESLGMIANAHIVFADKEPSMASSSPCLELAKLHSVAVDFPKTGRPAQIPPKLRVKEYPDFMEKLDKPTCESKGVIGKLFKEVKDFATDTTSLKFTKEVARSSYDADMEVDGFRDYIEEAFDHKTRYDCKLGNLIDYYGIKTEGEILSRAIMKMSKTFDRRKSTEAIGAAVKSLRNEARSWFKKGTKSGNQYAMASAWYHVTYHPDFWGHYNKDMKMKRNHYISFPWCVYDKLVHIKNENARKYHSKSSSGQEGIKKKNARKDRSKSSLDQGVRKENARKDHSKSSSCQEMMNNENTGSKDHSTSSSDQGGCKKIWMKKEFKYLSLK</sequence>
<evidence type="ECO:0000256" key="9">
    <source>
        <dbReference type="SAM" id="MobiDB-lite"/>
    </source>
</evidence>
<evidence type="ECO:0000259" key="10">
    <source>
        <dbReference type="Pfam" id="PF05183"/>
    </source>
</evidence>
<evidence type="ECO:0000259" key="13">
    <source>
        <dbReference type="Pfam" id="PF26253"/>
    </source>
</evidence>
<feature type="domain" description="RDRP core" evidence="10">
    <location>
        <begin position="363"/>
        <end position="938"/>
    </location>
</feature>
<comment type="catalytic activity">
    <reaction evidence="7 8">
        <text>RNA(n) + a ribonucleoside 5'-triphosphate = RNA(n+1) + diphosphate</text>
        <dbReference type="Rhea" id="RHEA:21248"/>
        <dbReference type="Rhea" id="RHEA-COMP:14527"/>
        <dbReference type="Rhea" id="RHEA-COMP:17342"/>
        <dbReference type="ChEBI" id="CHEBI:33019"/>
        <dbReference type="ChEBI" id="CHEBI:61557"/>
        <dbReference type="ChEBI" id="CHEBI:140395"/>
        <dbReference type="EC" id="2.7.7.48"/>
    </reaction>
</comment>
<feature type="domain" description="RDRP helical" evidence="12">
    <location>
        <begin position="262"/>
        <end position="341"/>
    </location>
</feature>
<dbReference type="InterPro" id="IPR058752">
    <property type="entry name" value="RDRP_C_head"/>
</dbReference>
<evidence type="ECO:0000256" key="7">
    <source>
        <dbReference type="ARBA" id="ARBA00048744"/>
    </source>
</evidence>
<evidence type="ECO:0000256" key="5">
    <source>
        <dbReference type="ARBA" id="ARBA00022884"/>
    </source>
</evidence>
<proteinExistence type="inferred from homology"/>
<dbReference type="GO" id="GO:0030422">
    <property type="term" value="P:siRNA processing"/>
    <property type="evidence" value="ECO:0007669"/>
    <property type="project" value="TreeGrafter"/>
</dbReference>
<dbReference type="Proteomes" id="UP000298416">
    <property type="component" value="Unassembled WGS sequence"/>
</dbReference>
<evidence type="ECO:0000256" key="4">
    <source>
        <dbReference type="ARBA" id="ARBA00022695"/>
    </source>
</evidence>
<comment type="function">
    <text evidence="8">Probably involved in the RNA silencing pathway and required for the generation of small interfering RNAs (siRNAs).</text>
</comment>
<feature type="region of interest" description="Disordered" evidence="9">
    <location>
        <begin position="1097"/>
        <end position="1166"/>
    </location>
</feature>
<dbReference type="Pfam" id="PF05183">
    <property type="entry name" value="RdRP"/>
    <property type="match status" value="1"/>
</dbReference>
<gene>
    <name evidence="14" type="ORF">SASPL_107854</name>
</gene>
<dbReference type="GO" id="GO:0003968">
    <property type="term" value="F:RNA-directed RNA polymerase activity"/>
    <property type="evidence" value="ECO:0007669"/>
    <property type="project" value="UniProtKB-KW"/>
</dbReference>
<keyword evidence="3 8" id="KW-0808">Transferase</keyword>
<dbReference type="InterPro" id="IPR057596">
    <property type="entry name" value="RDRP_core"/>
</dbReference>
<dbReference type="OrthoDB" id="6513042at2759"/>
<dbReference type="InterPro" id="IPR007855">
    <property type="entry name" value="RDRP"/>
</dbReference>
<keyword evidence="5 8" id="KW-0694">RNA-binding</keyword>
<dbReference type="Pfam" id="PF26252">
    <property type="entry name" value="RdRP_helical"/>
    <property type="match status" value="1"/>
</dbReference>
<reference evidence="14" key="2">
    <citation type="submission" date="2020-08" db="EMBL/GenBank/DDBJ databases">
        <title>Plant Genome Project.</title>
        <authorList>
            <person name="Zhang R.-G."/>
        </authorList>
    </citation>
    <scope>NUCLEOTIDE SEQUENCE</scope>
    <source>
        <strain evidence="14">Huo1</strain>
        <tissue evidence="14">Leaf</tissue>
    </source>
</reference>
<protein>
    <recommendedName>
        <fullName evidence="8">RNA-dependent RNA polymerase</fullName>
        <ecNumber evidence="8">2.7.7.48</ecNumber>
    </recommendedName>
</protein>
<dbReference type="EC" id="2.7.7.48" evidence="8"/>
<dbReference type="GO" id="GO:0031380">
    <property type="term" value="C:nuclear RNA-directed RNA polymerase complex"/>
    <property type="evidence" value="ECO:0007669"/>
    <property type="project" value="TreeGrafter"/>
</dbReference>
<reference evidence="14" key="1">
    <citation type="submission" date="2018-01" db="EMBL/GenBank/DDBJ databases">
        <authorList>
            <person name="Mao J.F."/>
        </authorList>
    </citation>
    <scope>NUCLEOTIDE SEQUENCE</scope>
    <source>
        <strain evidence="14">Huo1</strain>
        <tissue evidence="14">Leaf</tissue>
    </source>
</reference>
<feature type="compositionally biased region" description="Basic and acidic residues" evidence="9">
    <location>
        <begin position="1127"/>
        <end position="1139"/>
    </location>
</feature>
<dbReference type="PANTHER" id="PTHR23079">
    <property type="entry name" value="RNA-DEPENDENT RNA POLYMERASE"/>
    <property type="match status" value="1"/>
</dbReference>
<dbReference type="GO" id="GO:0003723">
    <property type="term" value="F:RNA binding"/>
    <property type="evidence" value="ECO:0007669"/>
    <property type="project" value="UniProtKB-KW"/>
</dbReference>
<dbReference type="PANTHER" id="PTHR23079:SF1">
    <property type="entry name" value="RNA-DEPENDENT RNA POLYMERASE 1"/>
    <property type="match status" value="1"/>
</dbReference>
<keyword evidence="4 8" id="KW-0548">Nucleotidyltransferase</keyword>
<dbReference type="EMBL" id="PNBA02000003">
    <property type="protein sequence ID" value="KAG6429801.1"/>
    <property type="molecule type" value="Genomic_DNA"/>
</dbReference>
<evidence type="ECO:0000256" key="6">
    <source>
        <dbReference type="ARBA" id="ARBA00023158"/>
    </source>
</evidence>
<evidence type="ECO:0000313" key="15">
    <source>
        <dbReference type="Proteomes" id="UP000298416"/>
    </source>
</evidence>
<feature type="domain" description="RDRP C-terminal head" evidence="13">
    <location>
        <begin position="958"/>
        <end position="1103"/>
    </location>
</feature>
<dbReference type="Pfam" id="PF24823">
    <property type="entry name" value="PH_RDR2"/>
    <property type="match status" value="1"/>
</dbReference>
<dbReference type="InterPro" id="IPR058751">
    <property type="entry name" value="RDRP_helical"/>
</dbReference>
<evidence type="ECO:0000313" key="14">
    <source>
        <dbReference type="EMBL" id="KAG6429801.1"/>
    </source>
</evidence>
<feature type="compositionally biased region" description="Polar residues" evidence="9">
    <location>
        <begin position="1140"/>
        <end position="1152"/>
    </location>
</feature>
<dbReference type="InterPro" id="IPR057590">
    <property type="entry name" value="PH_RDR1/2-like"/>
</dbReference>
<organism evidence="14">
    <name type="scientific">Salvia splendens</name>
    <name type="common">Scarlet sage</name>
    <dbReference type="NCBI Taxonomy" id="180675"/>
    <lineage>
        <taxon>Eukaryota</taxon>
        <taxon>Viridiplantae</taxon>
        <taxon>Streptophyta</taxon>
        <taxon>Embryophyta</taxon>
        <taxon>Tracheophyta</taxon>
        <taxon>Spermatophyta</taxon>
        <taxon>Magnoliopsida</taxon>
        <taxon>eudicotyledons</taxon>
        <taxon>Gunneridae</taxon>
        <taxon>Pentapetalae</taxon>
        <taxon>asterids</taxon>
        <taxon>lamiids</taxon>
        <taxon>Lamiales</taxon>
        <taxon>Lamiaceae</taxon>
        <taxon>Nepetoideae</taxon>
        <taxon>Mentheae</taxon>
        <taxon>Salviinae</taxon>
        <taxon>Salvia</taxon>
        <taxon>Salvia subgen. Calosphace</taxon>
        <taxon>core Calosphace</taxon>
    </lineage>
</organism>
<dbReference type="AlphaFoldDB" id="A0A8X8YBY1"/>
<comment type="similarity">
    <text evidence="1 8">Belongs to the RdRP family.</text>
</comment>
<comment type="caution">
    <text evidence="14">The sequence shown here is derived from an EMBL/GenBank/DDBJ whole genome shotgun (WGS) entry which is preliminary data.</text>
</comment>
<feature type="domain" description="RDR1/2-like PH-like" evidence="11">
    <location>
        <begin position="104"/>
        <end position="246"/>
    </location>
</feature>
<evidence type="ECO:0000259" key="12">
    <source>
        <dbReference type="Pfam" id="PF26252"/>
    </source>
</evidence>
<evidence type="ECO:0000256" key="1">
    <source>
        <dbReference type="ARBA" id="ARBA00005762"/>
    </source>
</evidence>
<keyword evidence="2 8" id="KW-0696">RNA-directed RNA polymerase</keyword>
<keyword evidence="6 8" id="KW-0943">RNA-mediated gene silencing</keyword>
<evidence type="ECO:0000256" key="8">
    <source>
        <dbReference type="RuleBase" id="RU363098"/>
    </source>
</evidence>